<reference evidence="3" key="1">
    <citation type="journal article" date="2012" name="Nat. Biotechnol.">
        <title>Draft genome sequence of pigeonpea (Cajanus cajan), an orphan legume crop of resource-poor farmers.</title>
        <authorList>
            <person name="Varshney R.K."/>
            <person name="Chen W."/>
            <person name="Li Y."/>
            <person name="Bharti A.K."/>
            <person name="Saxena R.K."/>
            <person name="Schlueter J.A."/>
            <person name="Donoghue M.T."/>
            <person name="Azam S."/>
            <person name="Fan G."/>
            <person name="Whaley A.M."/>
            <person name="Farmer A.D."/>
            <person name="Sheridan J."/>
            <person name="Iwata A."/>
            <person name="Tuteja R."/>
            <person name="Penmetsa R.V."/>
            <person name="Wu W."/>
            <person name="Upadhyaya H.D."/>
            <person name="Yang S.P."/>
            <person name="Shah T."/>
            <person name="Saxena K.B."/>
            <person name="Michael T."/>
            <person name="McCombie W.R."/>
            <person name="Yang B."/>
            <person name="Zhang G."/>
            <person name="Yang H."/>
            <person name="Wang J."/>
            <person name="Spillane C."/>
            <person name="Cook D.R."/>
            <person name="May G.D."/>
            <person name="Xu X."/>
            <person name="Jackson S.A."/>
        </authorList>
    </citation>
    <scope>NUCLEOTIDE SEQUENCE [LARGE SCALE GENOMIC DNA]</scope>
</reference>
<dbReference type="EMBL" id="KQ483498">
    <property type="protein sequence ID" value="KYP48526.1"/>
    <property type="molecule type" value="Genomic_DNA"/>
</dbReference>
<feature type="domain" description="Neprosin PEP catalytic" evidence="2">
    <location>
        <begin position="125"/>
        <end position="377"/>
    </location>
</feature>
<dbReference type="Pfam" id="PF14365">
    <property type="entry name" value="Neprosin_AP"/>
    <property type="match status" value="1"/>
</dbReference>
<evidence type="ECO:0000313" key="4">
    <source>
        <dbReference type="Proteomes" id="UP000075243"/>
    </source>
</evidence>
<keyword evidence="4" id="KW-1185">Reference proteome</keyword>
<dbReference type="PROSITE" id="PS52045">
    <property type="entry name" value="NEPROSIN_PEP_CD"/>
    <property type="match status" value="1"/>
</dbReference>
<dbReference type="InterPro" id="IPR025521">
    <property type="entry name" value="Neprosin_propep"/>
</dbReference>
<protein>
    <recommendedName>
        <fullName evidence="2">Neprosin PEP catalytic domain-containing protein</fullName>
    </recommendedName>
</protein>
<evidence type="ECO:0000256" key="1">
    <source>
        <dbReference type="SAM" id="SignalP"/>
    </source>
</evidence>
<dbReference type="AlphaFoldDB" id="A0A151S160"/>
<gene>
    <name evidence="3" type="ORF">KK1_029821</name>
</gene>
<dbReference type="OMA" id="SALWINI"/>
<dbReference type="PANTHER" id="PTHR31589:SF223">
    <property type="entry name" value="PROTEIN, PUTATIVE (DUF239)-RELATED"/>
    <property type="match status" value="1"/>
</dbReference>
<accession>A0A151S160</accession>
<dbReference type="PANTHER" id="PTHR31589">
    <property type="entry name" value="PROTEIN, PUTATIVE (DUF239)-RELATED-RELATED"/>
    <property type="match status" value="1"/>
</dbReference>
<dbReference type="InterPro" id="IPR004314">
    <property type="entry name" value="Neprosin"/>
</dbReference>
<dbReference type="Pfam" id="PF03080">
    <property type="entry name" value="Neprosin"/>
    <property type="match status" value="1"/>
</dbReference>
<dbReference type="InterPro" id="IPR053168">
    <property type="entry name" value="Glutamic_endopeptidase"/>
</dbReference>
<proteinExistence type="predicted"/>
<sequence>MISTLIVVLCLIIGGVSHVIYGIQNTLKEDLELEKQLRLINKPPVKKFGDIVDCIDINKQPAFDHPLLKHHKLQRKPSFEKTNAKTSPTRSIFGLDKNICPSGTVPIRRTTKDDLIREKSLLNDDIMTQKAPAEVSLKSRYGPYYGVSGRNSIYNPRLNRTDQISLSNLWVQNGEGDAGNKISFGWHVHPYLYGDDATYFYSTWTSDNYKRTGCYNIRCPGFVQTSKGNYLGASISNTSIYGGIMVVADLSIFQDLVTKNWWLQVDGKNFGYFPAALFSNLASADQVGGGGRTRTPPGTPSPPMGSGHFPDNIIVHACYFSFVSFRDASGKNHGPEVNQVKSFTDNSHCYGVKYYGYIPKRNIGYFLQFGGPGGNCGD</sequence>
<dbReference type="Gramene" id="C.cajan_31254.t">
    <property type="protein sequence ID" value="C.cajan_31254.t"/>
    <property type="gene ID" value="C.cajan_31254"/>
</dbReference>
<evidence type="ECO:0000313" key="3">
    <source>
        <dbReference type="EMBL" id="KYP48526.1"/>
    </source>
</evidence>
<feature type="signal peptide" evidence="1">
    <location>
        <begin position="1"/>
        <end position="17"/>
    </location>
</feature>
<feature type="chain" id="PRO_5007588237" description="Neprosin PEP catalytic domain-containing protein" evidence="1">
    <location>
        <begin position="18"/>
        <end position="378"/>
    </location>
</feature>
<dbReference type="STRING" id="3821.A0A151S160"/>
<organism evidence="3 4">
    <name type="scientific">Cajanus cajan</name>
    <name type="common">Pigeon pea</name>
    <name type="synonym">Cajanus indicus</name>
    <dbReference type="NCBI Taxonomy" id="3821"/>
    <lineage>
        <taxon>Eukaryota</taxon>
        <taxon>Viridiplantae</taxon>
        <taxon>Streptophyta</taxon>
        <taxon>Embryophyta</taxon>
        <taxon>Tracheophyta</taxon>
        <taxon>Spermatophyta</taxon>
        <taxon>Magnoliopsida</taxon>
        <taxon>eudicotyledons</taxon>
        <taxon>Gunneridae</taxon>
        <taxon>Pentapetalae</taxon>
        <taxon>rosids</taxon>
        <taxon>fabids</taxon>
        <taxon>Fabales</taxon>
        <taxon>Fabaceae</taxon>
        <taxon>Papilionoideae</taxon>
        <taxon>50 kb inversion clade</taxon>
        <taxon>NPAAA clade</taxon>
        <taxon>indigoferoid/millettioid clade</taxon>
        <taxon>Phaseoleae</taxon>
        <taxon>Cajanus</taxon>
    </lineage>
</organism>
<dbReference type="Gene3D" id="3.90.1320.10">
    <property type="entry name" value="Outer-capsid protein sigma 3, large lobe"/>
    <property type="match status" value="1"/>
</dbReference>
<name>A0A151S160_CAJCA</name>
<dbReference type="Proteomes" id="UP000075243">
    <property type="component" value="Unassembled WGS sequence"/>
</dbReference>
<keyword evidence="1" id="KW-0732">Signal</keyword>
<evidence type="ECO:0000259" key="2">
    <source>
        <dbReference type="PROSITE" id="PS52045"/>
    </source>
</evidence>